<gene>
    <name evidence="7" type="ORF">EZS28_031640</name>
</gene>
<organism evidence="7 8">
    <name type="scientific">Streblomastix strix</name>
    <dbReference type="NCBI Taxonomy" id="222440"/>
    <lineage>
        <taxon>Eukaryota</taxon>
        <taxon>Metamonada</taxon>
        <taxon>Preaxostyla</taxon>
        <taxon>Oxymonadida</taxon>
        <taxon>Streblomastigidae</taxon>
        <taxon>Streblomastix</taxon>
    </lineage>
</organism>
<dbReference type="EMBL" id="SNRW01013250">
    <property type="protein sequence ID" value="KAA6372833.1"/>
    <property type="molecule type" value="Genomic_DNA"/>
</dbReference>
<evidence type="ECO:0000313" key="7">
    <source>
        <dbReference type="EMBL" id="KAA6372833.1"/>
    </source>
</evidence>
<sequence>MLQDSTNALFLSATVPNALEFTEWVGNTKHRKVAVVRTDFRPVPLEHYLYPGLGDQIYMVMDRNKIFYSNAHKRTIDVKELKLDESSMKSIERSAGGIQQAIQGIQGGKDQQIKKKYNQITGRDMGFNPNQGKGGFGGNSYNGRIKSEWNTLLNMLRQKDLLPAIVFVFSKKGCDECARAVQQQLDLIDSKKDREIIQHRYQTFVINALSPEDQLIPQIQFVQQMLLRGVSVHHAGLLPIVKECVEILFAEGLIKVLFATETLAVGVNLPARTVIFRGLRKYTGQGFRMLLPGEYTQMSGRAGRRGIDNIGTVIVNLAKGDAPSLLEIQHVLNGVSLRLESKFHLTSSLVLNVVRGGGNSVNINQNAIIGSEEKNILSGEYRDAEQMIQNSFSEFHSNTARPVLKVRYEKIIGKLFQLYRLAKYDCQQIRKRNKNKQKENKQPSSNKQSQQTLSTSTFWPQGENPFQLGRVVLLSTEELPFAIGMIVRSNIRSVRQFAADGKKAQQKIEQIDQQTNESNQSESSIQQSPQSNLIPGSAESQMAQLGFVMIPKKKGDDENERKKGGKGKKKEKTNVQVGQQQNQNQNNNSGVQKIPLQFGPGINNEQQNQQKSQIKSQIQSNIELDEDWFLNADDQRIAILALLPPLDSPFSPFGSGGGINNSKSKQKKIKTKQQQGNEQSECINGISFSDTRKWSPILLFVRPYHITFYTRMIISPQLVMKMVDKMLKLEEKEQQKQIQKEKEKDYDSPEAKAVIITLMDYLNSHQPFCNEQALPLLSRDIFSHPEQYLLKKSIDLKESNS</sequence>
<dbReference type="AlphaFoldDB" id="A0A5J4UR73"/>
<name>A0A5J4UR73_9EUKA</name>
<feature type="domain" description="Helicase C-terminal" evidence="6">
    <location>
        <begin position="155"/>
        <end position="349"/>
    </location>
</feature>
<feature type="region of interest" description="Disordered" evidence="5">
    <location>
        <begin position="432"/>
        <end position="461"/>
    </location>
</feature>
<evidence type="ECO:0000259" key="6">
    <source>
        <dbReference type="PROSITE" id="PS51194"/>
    </source>
</evidence>
<evidence type="ECO:0000256" key="3">
    <source>
        <dbReference type="ARBA" id="ARBA00022806"/>
    </source>
</evidence>
<feature type="compositionally biased region" description="Low complexity" evidence="5">
    <location>
        <begin position="513"/>
        <end position="532"/>
    </location>
</feature>
<dbReference type="InterPro" id="IPR027417">
    <property type="entry name" value="P-loop_NTPase"/>
</dbReference>
<keyword evidence="2" id="KW-0378">Hydrolase</keyword>
<evidence type="ECO:0000256" key="2">
    <source>
        <dbReference type="ARBA" id="ARBA00022801"/>
    </source>
</evidence>
<comment type="caution">
    <text evidence="7">The sequence shown here is derived from an EMBL/GenBank/DDBJ whole genome shotgun (WGS) entry which is preliminary data.</text>
</comment>
<feature type="compositionally biased region" description="Low complexity" evidence="5">
    <location>
        <begin position="442"/>
        <end position="451"/>
    </location>
</feature>
<accession>A0A5J4UR73</accession>
<dbReference type="PANTHER" id="PTHR12131">
    <property type="entry name" value="ATP-DEPENDENT RNA AND DNA HELICASE"/>
    <property type="match status" value="1"/>
</dbReference>
<evidence type="ECO:0000256" key="1">
    <source>
        <dbReference type="ARBA" id="ARBA00022741"/>
    </source>
</evidence>
<evidence type="ECO:0000256" key="5">
    <source>
        <dbReference type="SAM" id="MobiDB-lite"/>
    </source>
</evidence>
<dbReference type="PROSITE" id="PS51194">
    <property type="entry name" value="HELICASE_CTER"/>
    <property type="match status" value="1"/>
</dbReference>
<feature type="compositionally biased region" description="Basic and acidic residues" evidence="5">
    <location>
        <begin position="553"/>
        <end position="562"/>
    </location>
</feature>
<protein>
    <submittedName>
        <fullName evidence="7">Putative DExH-box ATP-dependent RNA helicase DExH11</fullName>
    </submittedName>
</protein>
<keyword evidence="4" id="KW-0067">ATP-binding</keyword>
<dbReference type="Pfam" id="PF00271">
    <property type="entry name" value="Helicase_C"/>
    <property type="match status" value="1"/>
</dbReference>
<keyword evidence="1" id="KW-0547">Nucleotide-binding</keyword>
<dbReference type="Proteomes" id="UP000324800">
    <property type="component" value="Unassembled WGS sequence"/>
</dbReference>
<keyword evidence="3 7" id="KW-0347">Helicase</keyword>
<feature type="region of interest" description="Disordered" evidence="5">
    <location>
        <begin position="549"/>
        <end position="614"/>
    </location>
</feature>
<feature type="region of interest" description="Disordered" evidence="5">
    <location>
        <begin position="505"/>
        <end position="535"/>
    </location>
</feature>
<evidence type="ECO:0000256" key="4">
    <source>
        <dbReference type="ARBA" id="ARBA00022840"/>
    </source>
</evidence>
<dbReference type="Gene3D" id="3.40.50.300">
    <property type="entry name" value="P-loop containing nucleotide triphosphate hydrolases"/>
    <property type="match status" value="2"/>
</dbReference>
<dbReference type="InterPro" id="IPR001650">
    <property type="entry name" value="Helicase_C-like"/>
</dbReference>
<evidence type="ECO:0000313" key="8">
    <source>
        <dbReference type="Proteomes" id="UP000324800"/>
    </source>
</evidence>
<dbReference type="PANTHER" id="PTHR12131:SF1">
    <property type="entry name" value="ATP-DEPENDENT RNA HELICASE SUPV3L1, MITOCHONDRIAL-RELATED"/>
    <property type="match status" value="1"/>
</dbReference>
<proteinExistence type="predicted"/>
<dbReference type="OrthoDB" id="64767at2759"/>
<dbReference type="GO" id="GO:0005524">
    <property type="term" value="F:ATP binding"/>
    <property type="evidence" value="ECO:0007669"/>
    <property type="project" value="UniProtKB-KW"/>
</dbReference>
<feature type="region of interest" description="Disordered" evidence="5">
    <location>
        <begin position="653"/>
        <end position="678"/>
    </location>
</feature>
<feature type="non-terminal residue" evidence="7">
    <location>
        <position position="801"/>
    </location>
</feature>
<reference evidence="7 8" key="1">
    <citation type="submission" date="2019-03" db="EMBL/GenBank/DDBJ databases">
        <title>Single cell metagenomics reveals metabolic interactions within the superorganism composed of flagellate Streblomastix strix and complex community of Bacteroidetes bacteria on its surface.</title>
        <authorList>
            <person name="Treitli S.C."/>
            <person name="Kolisko M."/>
            <person name="Husnik F."/>
            <person name="Keeling P."/>
            <person name="Hampl V."/>
        </authorList>
    </citation>
    <scope>NUCLEOTIDE SEQUENCE [LARGE SCALE GENOMIC DNA]</scope>
    <source>
        <strain evidence="7">ST1C</strain>
    </source>
</reference>
<dbReference type="GO" id="GO:0016787">
    <property type="term" value="F:hydrolase activity"/>
    <property type="evidence" value="ECO:0007669"/>
    <property type="project" value="UniProtKB-KW"/>
</dbReference>
<dbReference type="SMART" id="SM00490">
    <property type="entry name" value="HELICc"/>
    <property type="match status" value="1"/>
</dbReference>
<dbReference type="InterPro" id="IPR050699">
    <property type="entry name" value="RNA-DNA_Helicase"/>
</dbReference>
<feature type="compositionally biased region" description="Low complexity" evidence="5">
    <location>
        <begin position="602"/>
        <end position="614"/>
    </location>
</feature>
<dbReference type="CDD" id="cd18795">
    <property type="entry name" value="SF2_C_Ski2"/>
    <property type="match status" value="1"/>
</dbReference>
<dbReference type="SUPFAM" id="SSF52540">
    <property type="entry name" value="P-loop containing nucleoside triphosphate hydrolases"/>
    <property type="match status" value="1"/>
</dbReference>
<dbReference type="GO" id="GO:0004386">
    <property type="term" value="F:helicase activity"/>
    <property type="evidence" value="ECO:0007669"/>
    <property type="project" value="UniProtKB-KW"/>
</dbReference>
<feature type="compositionally biased region" description="Low complexity" evidence="5">
    <location>
        <begin position="574"/>
        <end position="592"/>
    </location>
</feature>